<dbReference type="AlphaFoldDB" id="A0A0E4FHF9"/>
<organism evidence="3">
    <name type="scientific">Sus scrofa</name>
    <name type="common">Pig</name>
    <dbReference type="NCBI Taxonomy" id="9823"/>
    <lineage>
        <taxon>Eukaryota</taxon>
        <taxon>Metazoa</taxon>
        <taxon>Chordata</taxon>
        <taxon>Craniata</taxon>
        <taxon>Vertebrata</taxon>
        <taxon>Euteleostomi</taxon>
        <taxon>Mammalia</taxon>
        <taxon>Eutheria</taxon>
        <taxon>Laurasiatheria</taxon>
        <taxon>Artiodactyla</taxon>
        <taxon>Suina</taxon>
        <taxon>Suidae</taxon>
        <taxon>Sus</taxon>
    </lineage>
</organism>
<accession>A0A0E4FHF9</accession>
<gene>
    <name evidence="3" type="primary">MUCL1</name>
</gene>
<keyword evidence="2" id="KW-0732">Signal</keyword>
<dbReference type="EMBL" id="LC027275">
    <property type="protein sequence ID" value="BAR40323.1"/>
    <property type="molecule type" value="Genomic_DNA"/>
</dbReference>
<protein>
    <submittedName>
        <fullName evidence="3">Mucin-like 1</fullName>
    </submittedName>
</protein>
<feature type="compositionally biased region" description="Polar residues" evidence="1">
    <location>
        <begin position="53"/>
        <end position="69"/>
    </location>
</feature>
<reference evidence="3" key="1">
    <citation type="submission" date="2015-02" db="EMBL/GenBank/DDBJ databases">
        <title>Ovis aries mucin-like 1 (MUCL1), mRNA and DNA.</title>
        <authorList>
            <person name="Sabry N.M."/>
        </authorList>
    </citation>
    <scope>NUCLEOTIDE SEQUENCE</scope>
</reference>
<sequence>MKLLVALALVAVSSFLVSGHKPAATALFGPLAWEPYAMGFLLIAAPEDTTIADDTTANSGKTNPSTSSRRGAVVNESD</sequence>
<evidence type="ECO:0000256" key="2">
    <source>
        <dbReference type="SAM" id="SignalP"/>
    </source>
</evidence>
<evidence type="ECO:0000256" key="1">
    <source>
        <dbReference type="SAM" id="MobiDB-lite"/>
    </source>
</evidence>
<name>A0A0E4FHF9_PIG</name>
<proteinExistence type="predicted"/>
<feature type="signal peptide" evidence="2">
    <location>
        <begin position="1"/>
        <end position="19"/>
    </location>
</feature>
<evidence type="ECO:0000313" key="3">
    <source>
        <dbReference type="EMBL" id="BAR40323.1"/>
    </source>
</evidence>
<feature type="chain" id="PRO_5002419803" evidence="2">
    <location>
        <begin position="20"/>
        <end position="78"/>
    </location>
</feature>
<feature type="region of interest" description="Disordered" evidence="1">
    <location>
        <begin position="53"/>
        <end position="78"/>
    </location>
</feature>